<dbReference type="KEGG" id="btrm:SAMEA390648701473"/>
<keyword evidence="4" id="KW-1185">Reference proteome</keyword>
<dbReference type="AlphaFoldDB" id="A0A157RDM8"/>
<evidence type="ECO:0000313" key="4">
    <source>
        <dbReference type="Proteomes" id="UP000076825"/>
    </source>
</evidence>
<dbReference type="InterPro" id="IPR051910">
    <property type="entry name" value="ComF/GntX_DNA_util-trans"/>
</dbReference>
<dbReference type="EMBL" id="LT546645">
    <property type="protein sequence ID" value="SAI68740.1"/>
    <property type="molecule type" value="Genomic_DNA"/>
</dbReference>
<evidence type="ECO:0000313" key="3">
    <source>
        <dbReference type="EMBL" id="SAI68740.1"/>
    </source>
</evidence>
<gene>
    <name evidence="3" type="ORF">SAMEA3906487_01473</name>
</gene>
<dbReference type="InterPro" id="IPR029057">
    <property type="entry name" value="PRTase-like"/>
</dbReference>
<dbReference type="PATRIC" id="fig|123899.6.peg.1453"/>
<dbReference type="Proteomes" id="UP000076825">
    <property type="component" value="Chromosome 1"/>
</dbReference>
<evidence type="ECO:0000259" key="2">
    <source>
        <dbReference type="Pfam" id="PF00156"/>
    </source>
</evidence>
<dbReference type="PANTHER" id="PTHR47505:SF1">
    <property type="entry name" value="DNA UTILIZATION PROTEIN YHGH"/>
    <property type="match status" value="1"/>
</dbReference>
<keyword evidence="3" id="KW-0808">Transferase</keyword>
<sequence length="202" mass="21921">MRGGAARCRECRARLPSQAAGLCAACLRRRLRLGRCVTAFDYLMPGDWLIQRYKGGQLALAHALGALMAQAWRRERPMMAAWLVPVPASAQALRRRGFNPAAELAQVAGDWLGLPVARWGLRRRRARAPQTGRSRRARWRGLRGVFEADPALAGQAVLVVDDVLTTGATAQAAVWALRRAGARCVGVLAAARTPAPGWHNSA</sequence>
<accession>A0A157RDM8</accession>
<reference evidence="3 4" key="1">
    <citation type="submission" date="2016-04" db="EMBL/GenBank/DDBJ databases">
        <authorList>
            <consortium name="Pathogen Informatics"/>
        </authorList>
    </citation>
    <scope>NUCLEOTIDE SEQUENCE [LARGE SCALE GENOMIC DNA]</scope>
    <source>
        <strain evidence="3 4">H044680328</strain>
    </source>
</reference>
<dbReference type="CDD" id="cd06223">
    <property type="entry name" value="PRTases_typeI"/>
    <property type="match status" value="1"/>
</dbReference>
<dbReference type="eggNOG" id="COG1040">
    <property type="taxonomic scope" value="Bacteria"/>
</dbReference>
<dbReference type="PANTHER" id="PTHR47505">
    <property type="entry name" value="DNA UTILIZATION PROTEIN YHGH"/>
    <property type="match status" value="1"/>
</dbReference>
<name>A0A157RDM8_9BORD</name>
<dbReference type="STRING" id="123899.SAMEA3906487_01473"/>
<dbReference type="Pfam" id="PF00156">
    <property type="entry name" value="Pribosyltran"/>
    <property type="match status" value="1"/>
</dbReference>
<dbReference type="GO" id="GO:0016740">
    <property type="term" value="F:transferase activity"/>
    <property type="evidence" value="ECO:0007669"/>
    <property type="project" value="UniProtKB-KW"/>
</dbReference>
<protein>
    <submittedName>
        <fullName evidence="3">Phosphoribosyl transferase</fullName>
    </submittedName>
</protein>
<evidence type="ECO:0000256" key="1">
    <source>
        <dbReference type="ARBA" id="ARBA00008007"/>
    </source>
</evidence>
<dbReference type="InterPro" id="IPR000836">
    <property type="entry name" value="PRTase_dom"/>
</dbReference>
<dbReference type="OrthoDB" id="9793412at2"/>
<proteinExistence type="inferred from homology"/>
<feature type="domain" description="Phosphoribosyltransferase" evidence="2">
    <location>
        <begin position="94"/>
        <end position="194"/>
    </location>
</feature>
<comment type="similarity">
    <text evidence="1">Belongs to the ComF/GntX family.</text>
</comment>
<dbReference type="Gene3D" id="3.40.50.2020">
    <property type="match status" value="1"/>
</dbReference>
<dbReference type="SUPFAM" id="SSF53271">
    <property type="entry name" value="PRTase-like"/>
    <property type="match status" value="1"/>
</dbReference>
<organism evidence="3 4">
    <name type="scientific">Bordetella trematum</name>
    <dbReference type="NCBI Taxonomy" id="123899"/>
    <lineage>
        <taxon>Bacteria</taxon>
        <taxon>Pseudomonadati</taxon>
        <taxon>Pseudomonadota</taxon>
        <taxon>Betaproteobacteria</taxon>
        <taxon>Burkholderiales</taxon>
        <taxon>Alcaligenaceae</taxon>
        <taxon>Bordetella</taxon>
    </lineage>
</organism>